<evidence type="ECO:0000259" key="4">
    <source>
        <dbReference type="SMART" id="SM01350"/>
    </source>
</evidence>
<protein>
    <submittedName>
        <fullName evidence="5">NADP-dependent phosphogluconate dehydrogenase</fullName>
        <ecNumber evidence="5">1.1.1.44</ecNumber>
    </submittedName>
</protein>
<dbReference type="InterPro" id="IPR013328">
    <property type="entry name" value="6PGD_dom2"/>
</dbReference>
<name>A0AAJ2NUM9_ALKPS</name>
<proteinExistence type="inferred from homology"/>
<evidence type="ECO:0000313" key="6">
    <source>
        <dbReference type="Proteomes" id="UP001285636"/>
    </source>
</evidence>
<gene>
    <name evidence="5" type="ORF">RYX45_25330</name>
</gene>
<evidence type="ECO:0000256" key="3">
    <source>
        <dbReference type="ARBA" id="ARBA00023064"/>
    </source>
</evidence>
<dbReference type="SMART" id="SM01350">
    <property type="entry name" value="6PGD"/>
    <property type="match status" value="1"/>
</dbReference>
<evidence type="ECO:0000256" key="2">
    <source>
        <dbReference type="ARBA" id="ARBA00023002"/>
    </source>
</evidence>
<dbReference type="GO" id="GO:0006098">
    <property type="term" value="P:pentose-phosphate shunt"/>
    <property type="evidence" value="ECO:0007669"/>
    <property type="project" value="InterPro"/>
</dbReference>
<dbReference type="EC" id="1.1.1.44" evidence="5"/>
<reference evidence="5" key="1">
    <citation type="submission" date="2023-10" db="EMBL/GenBank/DDBJ databases">
        <title>Screening of Alkalihalophilus pseudofirmusBZ-TG-HK211 and Its Alleviation of Salt Stress on Rapeseed Growth.</title>
        <authorList>
            <person name="Zhao B."/>
            <person name="Guo T."/>
        </authorList>
    </citation>
    <scope>NUCLEOTIDE SEQUENCE</scope>
    <source>
        <strain evidence="5">BZ-TG-HK211</strain>
    </source>
</reference>
<dbReference type="SUPFAM" id="SSF48179">
    <property type="entry name" value="6-phosphogluconate dehydrogenase C-terminal domain-like"/>
    <property type="match status" value="1"/>
</dbReference>
<feature type="non-terminal residue" evidence="5">
    <location>
        <position position="1"/>
    </location>
</feature>
<dbReference type="AlphaFoldDB" id="A0AAJ2NUM9"/>
<dbReference type="Proteomes" id="UP001285636">
    <property type="component" value="Unassembled WGS sequence"/>
</dbReference>
<evidence type="ECO:0000313" key="5">
    <source>
        <dbReference type="EMBL" id="MDV2888487.1"/>
    </source>
</evidence>
<dbReference type="GO" id="GO:0019521">
    <property type="term" value="P:D-gluconate metabolic process"/>
    <property type="evidence" value="ECO:0007669"/>
    <property type="project" value="UniProtKB-KW"/>
</dbReference>
<dbReference type="Gene3D" id="1.10.1040.10">
    <property type="entry name" value="N-(1-d-carboxylethyl)-l-norvaline Dehydrogenase, domain 2"/>
    <property type="match status" value="1"/>
</dbReference>
<dbReference type="EMBL" id="JAWJAY010001539">
    <property type="protein sequence ID" value="MDV2888487.1"/>
    <property type="molecule type" value="Genomic_DNA"/>
</dbReference>
<dbReference type="PANTHER" id="PTHR11811">
    <property type="entry name" value="6-PHOSPHOGLUCONATE DEHYDROGENASE"/>
    <property type="match status" value="1"/>
</dbReference>
<feature type="domain" description="6-phosphogluconate dehydrogenase C-terminal" evidence="4">
    <location>
        <begin position="1"/>
        <end position="78"/>
    </location>
</feature>
<dbReference type="Pfam" id="PF00393">
    <property type="entry name" value="6PGD"/>
    <property type="match status" value="1"/>
</dbReference>
<comment type="caution">
    <text evidence="5">The sequence shown here is derived from an EMBL/GenBank/DDBJ whole genome shotgun (WGS) entry which is preliminary data.</text>
</comment>
<dbReference type="InterPro" id="IPR008927">
    <property type="entry name" value="6-PGluconate_DH-like_C_sf"/>
</dbReference>
<sequence>FVEQIRKTLYFSKIISYAQGFAQYKVASSEYGWDLQLGEIAKIFRGGCIIRAAFLENIMDAYDRNPNLENLLLDAYFQ</sequence>
<dbReference type="InterPro" id="IPR006114">
    <property type="entry name" value="6PGDH_C"/>
</dbReference>
<keyword evidence="3" id="KW-0311">Gluconate utilization</keyword>
<keyword evidence="2 5" id="KW-0560">Oxidoreductase</keyword>
<feature type="non-terminal residue" evidence="5">
    <location>
        <position position="78"/>
    </location>
</feature>
<dbReference type="GO" id="GO:0004616">
    <property type="term" value="F:phosphogluconate dehydrogenase (decarboxylating) activity"/>
    <property type="evidence" value="ECO:0007669"/>
    <property type="project" value="UniProtKB-EC"/>
</dbReference>
<evidence type="ECO:0000256" key="1">
    <source>
        <dbReference type="ARBA" id="ARBA00008419"/>
    </source>
</evidence>
<comment type="similarity">
    <text evidence="1">Belongs to the 6-phosphogluconate dehydrogenase family.</text>
</comment>
<dbReference type="InterPro" id="IPR006183">
    <property type="entry name" value="Pgluconate_DH"/>
</dbReference>
<organism evidence="5 6">
    <name type="scientific">Alkalihalophilus pseudofirmus</name>
    <name type="common">Bacillus pseudofirmus</name>
    <dbReference type="NCBI Taxonomy" id="79885"/>
    <lineage>
        <taxon>Bacteria</taxon>
        <taxon>Bacillati</taxon>
        <taxon>Bacillota</taxon>
        <taxon>Bacilli</taxon>
        <taxon>Bacillales</taxon>
        <taxon>Bacillaceae</taxon>
        <taxon>Alkalihalophilus</taxon>
    </lineage>
</organism>
<accession>A0AAJ2NUM9</accession>